<proteinExistence type="predicted"/>
<feature type="chain" id="PRO_5007899354" description="SbsA Ig-like domain-containing protein" evidence="3">
    <location>
        <begin position="30"/>
        <end position="256"/>
    </location>
</feature>
<evidence type="ECO:0000313" key="6">
    <source>
        <dbReference type="EMBL" id="OBR92096.1"/>
    </source>
</evidence>
<dbReference type="Proteomes" id="UP000077384">
    <property type="component" value="Unassembled WGS sequence"/>
</dbReference>
<evidence type="ECO:0000313" key="8">
    <source>
        <dbReference type="Proteomes" id="UP000093694"/>
    </source>
</evidence>
<accession>A0A168NI10</accession>
<reference evidence="5 7" key="1">
    <citation type="journal article" date="2015" name="Biotechnol. Bioeng.">
        <title>Genome sequence and phenotypic characterization of Caulobacter segnis.</title>
        <authorList>
            <person name="Patel S."/>
            <person name="Fletcher B."/>
            <person name="Scott D.C."/>
            <person name="Ely B."/>
        </authorList>
    </citation>
    <scope>NUCLEOTIDE SEQUENCE [LARGE SCALE GENOMIC DNA]</scope>
    <source>
        <strain evidence="5 7">PS02</strain>
    </source>
</reference>
<dbReference type="EMBL" id="LROR01000062">
    <property type="protein sequence ID" value="OBR92096.1"/>
    <property type="molecule type" value="Genomic_DNA"/>
</dbReference>
<dbReference type="Pfam" id="PF13205">
    <property type="entry name" value="Big_5"/>
    <property type="match status" value="1"/>
</dbReference>
<protein>
    <recommendedName>
        <fullName evidence="4">SbsA Ig-like domain-containing protein</fullName>
    </recommendedName>
</protein>
<keyword evidence="8" id="KW-1185">Reference proteome</keyword>
<sequence>MKKVIKRAALILSFVMICCISYGSLSVSAADFKDMGTKTISDANKVWTVKFGEPVDINSLNSNIKLQDITNGSTVNVSVSAGNDENSAKINPPSGGYKLSHNYKLTIDKNIKSKKGRHLSQPAVLNFSIASNNSSNSGSNSSNNGGNNSSNSGGNSSNSGGNSSNNNSYTASANVEASPSVPLRKITVSTNLPNVTKYKIEENNNYFAINSTTITVVSKNTLQVYLYDNSGKLLGTSSLDVSSTKNNIIMNITLAN</sequence>
<gene>
    <name evidence="6" type="ORF">CLCOS_32070</name>
    <name evidence="5" type="ORF">WX73_02822</name>
</gene>
<dbReference type="AlphaFoldDB" id="A0A168NI10"/>
<feature type="compositionally biased region" description="Low complexity" evidence="2">
    <location>
        <begin position="131"/>
        <end position="168"/>
    </location>
</feature>
<dbReference type="Proteomes" id="UP000093694">
    <property type="component" value="Unassembled WGS sequence"/>
</dbReference>
<evidence type="ECO:0000256" key="2">
    <source>
        <dbReference type="SAM" id="MobiDB-lite"/>
    </source>
</evidence>
<evidence type="ECO:0000256" key="1">
    <source>
        <dbReference type="ARBA" id="ARBA00022729"/>
    </source>
</evidence>
<name>A0A168NI10_9CLOT</name>
<comment type="caution">
    <text evidence="5">The sequence shown here is derived from an EMBL/GenBank/DDBJ whole genome shotgun (WGS) entry which is preliminary data.</text>
</comment>
<evidence type="ECO:0000259" key="4">
    <source>
        <dbReference type="Pfam" id="PF13205"/>
    </source>
</evidence>
<dbReference type="PATRIC" id="fig|1705578.3.peg.3103"/>
<feature type="region of interest" description="Disordered" evidence="2">
    <location>
        <begin position="131"/>
        <end position="176"/>
    </location>
</feature>
<evidence type="ECO:0000256" key="3">
    <source>
        <dbReference type="SAM" id="SignalP"/>
    </source>
</evidence>
<dbReference type="EMBL" id="LITQ01000043">
    <property type="protein sequence ID" value="OAA86464.1"/>
    <property type="molecule type" value="Genomic_DNA"/>
</dbReference>
<evidence type="ECO:0000313" key="7">
    <source>
        <dbReference type="Proteomes" id="UP000077384"/>
    </source>
</evidence>
<reference evidence="6 8" key="2">
    <citation type="journal article" date="2016" name="Front. Microbiol.">
        <title>Industrial Acetogenic Biocatalysts: A Comparative Metabolic and Genomic Analysis.</title>
        <authorList>
            <person name="Bengelsdorf F."/>
            <person name="Poehlein A."/>
            <person name="Sonja S."/>
            <person name="Erz C."/>
            <person name="Hummel T."/>
            <person name="Hoffmeister S."/>
            <person name="Daniel R."/>
            <person name="Durre P."/>
        </authorList>
    </citation>
    <scope>NUCLEOTIDE SEQUENCE [LARGE SCALE GENOMIC DNA]</scope>
    <source>
        <strain evidence="6 8">PTA-10522</strain>
    </source>
</reference>
<evidence type="ECO:0000313" key="5">
    <source>
        <dbReference type="EMBL" id="OAA86464.1"/>
    </source>
</evidence>
<dbReference type="InterPro" id="IPR032812">
    <property type="entry name" value="SbsA_Ig"/>
</dbReference>
<feature type="signal peptide" evidence="3">
    <location>
        <begin position="1"/>
        <end position="29"/>
    </location>
</feature>
<dbReference type="RefSeq" id="WP_063602435.1">
    <property type="nucleotide sequence ID" value="NZ_LITQ01000043.1"/>
</dbReference>
<organism evidence="5 7">
    <name type="scientific">Clostridium coskatii</name>
    <dbReference type="NCBI Taxonomy" id="1705578"/>
    <lineage>
        <taxon>Bacteria</taxon>
        <taxon>Bacillati</taxon>
        <taxon>Bacillota</taxon>
        <taxon>Clostridia</taxon>
        <taxon>Eubacteriales</taxon>
        <taxon>Clostridiaceae</taxon>
        <taxon>Clostridium</taxon>
    </lineage>
</organism>
<keyword evidence="1 3" id="KW-0732">Signal</keyword>
<feature type="domain" description="SbsA Ig-like" evidence="4">
    <location>
        <begin position="42"/>
        <end position="128"/>
    </location>
</feature>